<dbReference type="Pfam" id="PF08837">
    <property type="entry name" value="DUF1810"/>
    <property type="match status" value="1"/>
</dbReference>
<dbReference type="PIRSF" id="PIRSF008546">
    <property type="entry name" value="UCP008546"/>
    <property type="match status" value="1"/>
</dbReference>
<comment type="caution">
    <text evidence="1">The sequence shown here is derived from an EMBL/GenBank/DDBJ whole genome shotgun (WGS) entry which is preliminary data.</text>
</comment>
<gene>
    <name evidence="1" type="ORF">HER39_09815</name>
</gene>
<dbReference type="EMBL" id="JAAZSR010000136">
    <property type="protein sequence ID" value="NKX50857.1"/>
    <property type="molecule type" value="Genomic_DNA"/>
</dbReference>
<dbReference type="InterPro" id="IPR014937">
    <property type="entry name" value="DUF1810"/>
</dbReference>
<dbReference type="Proteomes" id="UP000523795">
    <property type="component" value="Unassembled WGS sequence"/>
</dbReference>
<reference evidence="1 2" key="1">
    <citation type="submission" date="2020-04" db="EMBL/GenBank/DDBJ databases">
        <authorList>
            <person name="Liu S."/>
        </authorList>
    </citation>
    <scope>NUCLEOTIDE SEQUENCE [LARGE SCALE GENOMIC DNA]</scope>
    <source>
        <strain evidence="1 2">CGMCC 1.15091</strain>
    </source>
</reference>
<accession>A0ABX1JNH3</accession>
<dbReference type="Gene3D" id="1.25.40.380">
    <property type="entry name" value="Protein of unknown function DUF1810"/>
    <property type="match status" value="1"/>
</dbReference>
<dbReference type="SUPFAM" id="SSF140736">
    <property type="entry name" value="Rv1873-like"/>
    <property type="match status" value="1"/>
</dbReference>
<evidence type="ECO:0000313" key="1">
    <source>
        <dbReference type="EMBL" id="NKX50857.1"/>
    </source>
</evidence>
<keyword evidence="2" id="KW-1185">Reference proteome</keyword>
<sequence length="143" mass="15724">MDDRYGLARFVLAQDSGGTYARALGELRAGRKESHWMWFIFPQIAGLGRSGMSMKYAISSLQEAQAYLAHPLLSRRLLECAGTVAALQSRGAQQVLGGTDARKLQSSMTLFLRAAPGEPVFSQVLDRYFEGRPDAATDRLLGR</sequence>
<evidence type="ECO:0000313" key="2">
    <source>
        <dbReference type="Proteomes" id="UP000523795"/>
    </source>
</evidence>
<proteinExistence type="predicted"/>
<organism evidence="1 2">
    <name type="scientific">Arthrobacter deserti</name>
    <dbReference type="NCBI Taxonomy" id="1742687"/>
    <lineage>
        <taxon>Bacteria</taxon>
        <taxon>Bacillati</taxon>
        <taxon>Actinomycetota</taxon>
        <taxon>Actinomycetes</taxon>
        <taxon>Micrococcales</taxon>
        <taxon>Micrococcaceae</taxon>
        <taxon>Arthrobacter</taxon>
    </lineage>
</organism>
<name>A0ABX1JNH3_9MICC</name>
<protein>
    <submittedName>
        <fullName evidence="1">DUF1810 domain-containing protein</fullName>
    </submittedName>
</protein>
<dbReference type="InterPro" id="IPR036287">
    <property type="entry name" value="Rv1873-like_sf"/>
</dbReference>